<organism evidence="2 3">
    <name type="scientific">Phytophthora fragariaefolia</name>
    <dbReference type="NCBI Taxonomy" id="1490495"/>
    <lineage>
        <taxon>Eukaryota</taxon>
        <taxon>Sar</taxon>
        <taxon>Stramenopiles</taxon>
        <taxon>Oomycota</taxon>
        <taxon>Peronosporomycetes</taxon>
        <taxon>Peronosporales</taxon>
        <taxon>Peronosporaceae</taxon>
        <taxon>Phytophthora</taxon>
    </lineage>
</organism>
<accession>A0A9W6Y5Q3</accession>
<proteinExistence type="predicted"/>
<dbReference type="Proteomes" id="UP001165121">
    <property type="component" value="Unassembled WGS sequence"/>
</dbReference>
<evidence type="ECO:0000313" key="3">
    <source>
        <dbReference type="Proteomes" id="UP001165121"/>
    </source>
</evidence>
<feature type="compositionally biased region" description="Polar residues" evidence="1">
    <location>
        <begin position="363"/>
        <end position="372"/>
    </location>
</feature>
<comment type="caution">
    <text evidence="2">The sequence shown here is derived from an EMBL/GenBank/DDBJ whole genome shotgun (WGS) entry which is preliminary data.</text>
</comment>
<sequence>MGRISERHCLLCLHGGMIDKAPACTKRDLRSLVDGLYHDAVGETGYQVAALLEQGLSLFPDKDSFTTCPINAVAMALAMQIFPSASLLNLTLSSTSDDTNLAISIDQTPLVDVLLHFVDDSNHENLESAAPTRRRRATRGAQHANGDPTLSAQWIFDRGNWSMTATSKAFAYLFNTTTEDRKVSKVLSNWKFNDQPKIPSLKEFDSVSKARIRQVGCKLFASSIGFEDKSLSIIGRVINLLAATLIQHFPVVNDRYLMSPYASRMRTCLVSAGIKMPDIAAWSLVINRLLSADGAKSSADEKPFTRELQFVNQQIIVIAQLVEDNLQLRSRIAALEICDDAMCMGSEVATTQEVGPTQDESKTPSSKGRVQAGTKSAASNWYEWYTSSPPLWEVCANRQYKSQLKQIVCIMKLFLP</sequence>
<evidence type="ECO:0000256" key="1">
    <source>
        <dbReference type="SAM" id="MobiDB-lite"/>
    </source>
</evidence>
<feature type="region of interest" description="Disordered" evidence="1">
    <location>
        <begin position="349"/>
        <end position="372"/>
    </location>
</feature>
<evidence type="ECO:0000313" key="2">
    <source>
        <dbReference type="EMBL" id="GMF53618.1"/>
    </source>
</evidence>
<gene>
    <name evidence="2" type="ORF">Pfra01_002220900</name>
</gene>
<dbReference type="OrthoDB" id="10497385at2759"/>
<dbReference type="EMBL" id="BSXT01003313">
    <property type="protein sequence ID" value="GMF53618.1"/>
    <property type="molecule type" value="Genomic_DNA"/>
</dbReference>
<feature type="region of interest" description="Disordered" evidence="1">
    <location>
        <begin position="125"/>
        <end position="146"/>
    </location>
</feature>
<protein>
    <submittedName>
        <fullName evidence="2">Unnamed protein product</fullName>
    </submittedName>
</protein>
<keyword evidence="3" id="KW-1185">Reference proteome</keyword>
<name>A0A9W6Y5Q3_9STRA</name>
<reference evidence="2" key="1">
    <citation type="submission" date="2023-04" db="EMBL/GenBank/DDBJ databases">
        <title>Phytophthora fragariaefolia NBRC 109709.</title>
        <authorList>
            <person name="Ichikawa N."/>
            <person name="Sato H."/>
            <person name="Tonouchi N."/>
        </authorList>
    </citation>
    <scope>NUCLEOTIDE SEQUENCE</scope>
    <source>
        <strain evidence="2">NBRC 109709</strain>
    </source>
</reference>
<dbReference type="AlphaFoldDB" id="A0A9W6Y5Q3"/>